<feature type="region of interest" description="Disordered" evidence="16">
    <location>
        <begin position="1207"/>
        <end position="1246"/>
    </location>
</feature>
<dbReference type="OrthoDB" id="96314at2759"/>
<accession>A0A2T7PGA0</accession>
<dbReference type="PANTHER" id="PTHR43108:SF16">
    <property type="entry name" value="EXTRACELLULAR SULFATASE SULF-1 HOMOLOG"/>
    <property type="match status" value="1"/>
</dbReference>
<dbReference type="EMBL" id="PZQS01000004">
    <property type="protein sequence ID" value="PVD32466.1"/>
    <property type="molecule type" value="Genomic_DNA"/>
</dbReference>
<keyword evidence="13" id="KW-0325">Glycoprotein</keyword>
<reference evidence="20 21" key="1">
    <citation type="submission" date="2018-04" db="EMBL/GenBank/DDBJ databases">
        <title>The genome of golden apple snail Pomacea canaliculata provides insight into stress tolerance and invasive adaptation.</title>
        <authorList>
            <person name="Liu C."/>
            <person name="Liu B."/>
            <person name="Ren Y."/>
            <person name="Zhang Y."/>
            <person name="Wang H."/>
            <person name="Li S."/>
            <person name="Jiang F."/>
            <person name="Yin L."/>
            <person name="Zhang G."/>
            <person name="Qian W."/>
            <person name="Fan W."/>
        </authorList>
    </citation>
    <scope>NUCLEOTIDE SEQUENCE [LARGE SCALE GENOMIC DNA]</scope>
    <source>
        <strain evidence="20">SZHN2017</strain>
        <tissue evidence="20">Muscle</tissue>
    </source>
</reference>
<evidence type="ECO:0000256" key="9">
    <source>
        <dbReference type="ARBA" id="ARBA00022824"/>
    </source>
</evidence>
<evidence type="ECO:0000256" key="2">
    <source>
        <dbReference type="ARBA" id="ARBA00004240"/>
    </source>
</evidence>
<keyword evidence="9" id="KW-0256">Endoplasmic reticulum</keyword>
<dbReference type="InterPro" id="IPR029510">
    <property type="entry name" value="Ald_DH_CS_GLU"/>
</dbReference>
<evidence type="ECO:0000256" key="13">
    <source>
        <dbReference type="ARBA" id="ARBA00023180"/>
    </source>
</evidence>
<dbReference type="PANTHER" id="PTHR43108">
    <property type="entry name" value="N-ACETYLGLUCOSAMINE-6-SULFATASE FAMILY MEMBER"/>
    <property type="match status" value="1"/>
</dbReference>
<dbReference type="GO" id="GO:0005783">
    <property type="term" value="C:endoplasmic reticulum"/>
    <property type="evidence" value="ECO:0007669"/>
    <property type="project" value="UniProtKB-SubCell"/>
</dbReference>
<dbReference type="GO" id="GO:0009986">
    <property type="term" value="C:cell surface"/>
    <property type="evidence" value="ECO:0007669"/>
    <property type="project" value="UniProtKB-SubCell"/>
</dbReference>
<dbReference type="InterPro" id="IPR024607">
    <property type="entry name" value="Sulfatase_CS"/>
</dbReference>
<sequence>MVDGLYANTMYNSSCEDVDFTDGYEDLMMVTRTQGDLLIVKNFIGGEFVESERFLDSYNPSTGEVWAKVPDSGEAEVDGAVQAADKAFASWAHSCVSQRSQLLFKIADILESRLEDFAKLESLDQGKPIWLARTMDIPRAVHNFRFYASYILHDLNKSSLQDQVGAIQYTLKEPVGVAGLISPWNLPLYLLTFKIAPALATGNTVVAKPSELTSVTAFHLCEIIKEAGVPPGVVNMVFGLGSRAGEALVAHPKVHLISFTGGTVTAQRIRQVASRQCKKLSLELGGKNPSIVFSDADLDKCIATSIRSSFLNQEKFACVLVEYLSSERFINILRAFSDRNEGYFMSPVVITNVADDAAVMQEEIFGPVTCIVPFDEEKEVIDRANNVKYGLCGVVWSKDLSRAHRVAGKIKVGTVWVNCWLVRDLNLPFGGMKESGIGREGAVESVEFFTELKTICLVASSISAADNAKRTYFEEEISPNHRRLKFSAQKVTERRTHSERPNIVLILTDDQDLLLGSMKYMPKLQSLLVRQGAFFNYSFVSTPMCCPSRSSLLTGLYTHNHNVHTNNDNCSSPQWIQQYEPRTFAAFLHSSGYRTGYFGKYLNKYNGTYKPPGWDHWVGLIRNSRFYNYSVNNNGEIVKHGDNYYADYLTDLVANDSVAFFKHSKQRFPTKTPSWNLAPNPDKQWLLRQIQPMTPQYKMFTDLLQRRRLQTLQSVDDLVEKVYQELNLIGELENTYIIYTSDHGYHLGQFGLIKGKSMSFDFDTRVPLIVRGPGIKHGSVISNIVVNTDIAPTMLEMGGAAVPDSMDGLSFFRVLKGTKEGNSMDSRGFVKTPVAWRDSILLERGKVSKKMIKDRMREEKLTLMQQSGNQPNLHLYLNPKQQKVARQCSDPENQYPCKPHQKWYCAMESGNARLYKCRNGDHTEINSIQSDQPQPCTCSDGRIGQRVSYPREHIRHRRFLRQQAKRSDYFPFYVTGGFQLRRCRVLSNETVLCDQGIYRDYDEWLSHWEQLEDMIKEYRKVLDDLRGIREHLLSQRPPDNSDDGMDMGNGDDEDEDDCDCDSDWSRRMQRQKQRLQRRLRKQQRDEERNQRRARLMRKNRKSCSGHSMKCFSHDDDHWKTPPYWTYGPFCFCSNANNNTYWCLRTVNQTHNFLYCEYITSFITFYDLLKDPFQLYNVAKTLNYGVLQQLHEQLAAAKECRGRECRHKNPQLRHDPGWIPNSGDDDNYEEDEDDFDEDPPEEDPDFF</sequence>
<dbReference type="InterPro" id="IPR016163">
    <property type="entry name" value="Ald_DH_C"/>
</dbReference>
<evidence type="ECO:0000256" key="4">
    <source>
        <dbReference type="ARBA" id="ARBA00004348"/>
    </source>
</evidence>
<evidence type="ECO:0000313" key="20">
    <source>
        <dbReference type="EMBL" id="PVD32466.1"/>
    </source>
</evidence>
<dbReference type="GO" id="GO:0008449">
    <property type="term" value="F:N-acetylglucosamine-6-sulfatase activity"/>
    <property type="evidence" value="ECO:0007669"/>
    <property type="project" value="TreeGrafter"/>
</dbReference>
<evidence type="ECO:0000256" key="12">
    <source>
        <dbReference type="ARBA" id="ARBA00023034"/>
    </source>
</evidence>
<dbReference type="GO" id="GO:0005795">
    <property type="term" value="C:Golgi stack"/>
    <property type="evidence" value="ECO:0007669"/>
    <property type="project" value="UniProtKB-SubCell"/>
</dbReference>
<dbReference type="PROSITE" id="PS00523">
    <property type="entry name" value="SULFATASE_1"/>
    <property type="match status" value="1"/>
</dbReference>
<feature type="region of interest" description="Disordered" evidence="16">
    <location>
        <begin position="1032"/>
        <end position="1099"/>
    </location>
</feature>
<dbReference type="Gene3D" id="3.40.309.10">
    <property type="entry name" value="Aldehyde Dehydrogenase, Chain A, domain 2"/>
    <property type="match status" value="1"/>
</dbReference>
<organism evidence="20 21">
    <name type="scientific">Pomacea canaliculata</name>
    <name type="common">Golden apple snail</name>
    <dbReference type="NCBI Taxonomy" id="400727"/>
    <lineage>
        <taxon>Eukaryota</taxon>
        <taxon>Metazoa</taxon>
        <taxon>Spiralia</taxon>
        <taxon>Lophotrochozoa</taxon>
        <taxon>Mollusca</taxon>
        <taxon>Gastropoda</taxon>
        <taxon>Caenogastropoda</taxon>
        <taxon>Architaenioglossa</taxon>
        <taxon>Ampullarioidea</taxon>
        <taxon>Ampullariidae</taxon>
        <taxon>Pomacea</taxon>
    </lineage>
</organism>
<dbReference type="SUPFAM" id="SSF53720">
    <property type="entry name" value="ALDH-like"/>
    <property type="match status" value="1"/>
</dbReference>
<evidence type="ECO:0000256" key="14">
    <source>
        <dbReference type="PROSITE-ProRule" id="PRU10007"/>
    </source>
</evidence>
<comment type="subcellular location">
    <subcellularLocation>
        <location evidence="3">Cell surface</location>
    </subcellularLocation>
    <subcellularLocation>
        <location evidence="2">Endoplasmic reticulum</location>
    </subcellularLocation>
    <subcellularLocation>
        <location evidence="4">Golgi apparatus</location>
        <location evidence="4">Golgi stack</location>
    </subcellularLocation>
</comment>
<dbReference type="SUPFAM" id="SSF53649">
    <property type="entry name" value="Alkaline phosphatase-like"/>
    <property type="match status" value="2"/>
</dbReference>
<evidence type="ECO:0000256" key="3">
    <source>
        <dbReference type="ARBA" id="ARBA00004241"/>
    </source>
</evidence>
<dbReference type="InterPro" id="IPR024609">
    <property type="entry name" value="Extracellular_sulfatase_C"/>
</dbReference>
<keyword evidence="12" id="KW-0333">Golgi apparatus</keyword>
<evidence type="ECO:0000256" key="11">
    <source>
        <dbReference type="ARBA" id="ARBA00023002"/>
    </source>
</evidence>
<evidence type="ECO:0000256" key="5">
    <source>
        <dbReference type="ARBA" id="ARBA00008779"/>
    </source>
</evidence>
<comment type="similarity">
    <text evidence="15">Belongs to the aldehyde dehydrogenase family.</text>
</comment>
<protein>
    <recommendedName>
        <fullName evidence="22">Sulfatase N-terminal domain-containing protein</fullName>
    </recommendedName>
</protein>
<evidence type="ECO:0000259" key="19">
    <source>
        <dbReference type="Pfam" id="PF12548"/>
    </source>
</evidence>
<dbReference type="Pfam" id="PF00884">
    <property type="entry name" value="Sulfatase"/>
    <property type="match status" value="1"/>
</dbReference>
<evidence type="ECO:0000256" key="16">
    <source>
        <dbReference type="SAM" id="MobiDB-lite"/>
    </source>
</evidence>
<feature type="active site" evidence="14">
    <location>
        <position position="283"/>
    </location>
</feature>
<evidence type="ECO:0000256" key="1">
    <source>
        <dbReference type="ARBA" id="ARBA00001913"/>
    </source>
</evidence>
<comment type="caution">
    <text evidence="20">The sequence shown here is derived from an EMBL/GenBank/DDBJ whole genome shotgun (WGS) entry which is preliminary data.</text>
</comment>
<evidence type="ECO:0008006" key="22">
    <source>
        <dbReference type="Google" id="ProtNLM"/>
    </source>
</evidence>
<evidence type="ECO:0000256" key="15">
    <source>
        <dbReference type="RuleBase" id="RU003345"/>
    </source>
</evidence>
<keyword evidence="21" id="KW-1185">Reference proteome</keyword>
<keyword evidence="6" id="KW-0479">Metal-binding</keyword>
<keyword evidence="8" id="KW-0378">Hydrolase</keyword>
<dbReference type="CDD" id="cd16147">
    <property type="entry name" value="G6S"/>
    <property type="match status" value="1"/>
</dbReference>
<feature type="compositionally biased region" description="Acidic residues" evidence="16">
    <location>
        <begin position="1040"/>
        <end position="1062"/>
    </location>
</feature>
<evidence type="ECO:0000313" key="21">
    <source>
        <dbReference type="Proteomes" id="UP000245119"/>
    </source>
</evidence>
<keyword evidence="10" id="KW-0106">Calcium</keyword>
<dbReference type="GO" id="GO:0016620">
    <property type="term" value="F:oxidoreductase activity, acting on the aldehyde or oxo group of donors, NAD or NADP as acceptor"/>
    <property type="evidence" value="ECO:0007669"/>
    <property type="project" value="InterPro"/>
</dbReference>
<evidence type="ECO:0000259" key="18">
    <source>
        <dbReference type="Pfam" id="PF00884"/>
    </source>
</evidence>
<dbReference type="GO" id="GO:0005539">
    <property type="term" value="F:glycosaminoglycan binding"/>
    <property type="evidence" value="ECO:0007669"/>
    <property type="project" value="TreeGrafter"/>
</dbReference>
<dbReference type="FunFam" id="3.40.605.10:FF:000001">
    <property type="entry name" value="Aldehyde dehydrogenase 1"/>
    <property type="match status" value="1"/>
</dbReference>
<dbReference type="InterPro" id="IPR016162">
    <property type="entry name" value="Ald_DH_N"/>
</dbReference>
<comment type="similarity">
    <text evidence="5">Belongs to the sulfatase family.</text>
</comment>
<dbReference type="InterPro" id="IPR016161">
    <property type="entry name" value="Ald_DH/histidinol_DH"/>
</dbReference>
<gene>
    <name evidence="20" type="ORF">C0Q70_07905</name>
</gene>
<comment type="cofactor">
    <cofactor evidence="1">
        <name>Ca(2+)</name>
        <dbReference type="ChEBI" id="CHEBI:29108"/>
    </cofactor>
</comment>
<feature type="domain" description="Aldehyde dehydrogenase" evidence="17">
    <location>
        <begin position="338"/>
        <end position="455"/>
    </location>
</feature>
<name>A0A2T7PGA0_POMCA</name>
<evidence type="ECO:0000256" key="7">
    <source>
        <dbReference type="ARBA" id="ARBA00022729"/>
    </source>
</evidence>
<evidence type="ECO:0000256" key="10">
    <source>
        <dbReference type="ARBA" id="ARBA00022837"/>
    </source>
</evidence>
<dbReference type="STRING" id="400727.A0A2T7PGA0"/>
<feature type="compositionally biased region" description="Acidic residues" evidence="16">
    <location>
        <begin position="1222"/>
        <end position="1246"/>
    </location>
</feature>
<feature type="domain" description="Extracellular sulfatase C-terminal" evidence="19">
    <location>
        <begin position="973"/>
        <end position="1039"/>
    </location>
</feature>
<keyword evidence="7" id="KW-0732">Signal</keyword>
<evidence type="ECO:0000259" key="17">
    <source>
        <dbReference type="Pfam" id="PF00171"/>
    </source>
</evidence>
<evidence type="ECO:0000256" key="6">
    <source>
        <dbReference type="ARBA" id="ARBA00022723"/>
    </source>
</evidence>
<dbReference type="PROSITE" id="PS00687">
    <property type="entry name" value="ALDEHYDE_DEHYDR_GLU"/>
    <property type="match status" value="1"/>
</dbReference>
<dbReference type="InterPro" id="IPR015590">
    <property type="entry name" value="Aldehyde_DH_dom"/>
</dbReference>
<feature type="domain" description="Aldehyde dehydrogenase" evidence="17">
    <location>
        <begin position="51"/>
        <end position="313"/>
    </location>
</feature>
<dbReference type="CDD" id="cd07093">
    <property type="entry name" value="ALDH_F8_HMSADH"/>
    <property type="match status" value="1"/>
</dbReference>
<proteinExistence type="inferred from homology"/>
<dbReference type="InterPro" id="IPR000917">
    <property type="entry name" value="Sulfatase_N"/>
</dbReference>
<evidence type="ECO:0000256" key="8">
    <source>
        <dbReference type="ARBA" id="ARBA00022801"/>
    </source>
</evidence>
<dbReference type="Pfam" id="PF12548">
    <property type="entry name" value="DUF3740"/>
    <property type="match status" value="1"/>
</dbReference>
<dbReference type="Proteomes" id="UP000245119">
    <property type="component" value="Linkage Group LG4"/>
</dbReference>
<dbReference type="Pfam" id="PF00171">
    <property type="entry name" value="Aldedh"/>
    <property type="match status" value="2"/>
</dbReference>
<feature type="compositionally biased region" description="Basic residues" evidence="16">
    <location>
        <begin position="1067"/>
        <end position="1081"/>
    </location>
</feature>
<keyword evidence="11 15" id="KW-0560">Oxidoreductase</keyword>
<dbReference type="Gene3D" id="3.40.605.10">
    <property type="entry name" value="Aldehyde Dehydrogenase, Chain A, domain 1"/>
    <property type="match status" value="2"/>
</dbReference>
<dbReference type="Gene3D" id="3.40.720.10">
    <property type="entry name" value="Alkaline Phosphatase, subunit A"/>
    <property type="match status" value="1"/>
</dbReference>
<dbReference type="GO" id="GO:0046872">
    <property type="term" value="F:metal ion binding"/>
    <property type="evidence" value="ECO:0007669"/>
    <property type="project" value="UniProtKB-KW"/>
</dbReference>
<dbReference type="AlphaFoldDB" id="A0A2T7PGA0"/>
<feature type="domain" description="Sulfatase N-terminal" evidence="18">
    <location>
        <begin position="501"/>
        <end position="799"/>
    </location>
</feature>
<dbReference type="InterPro" id="IPR017850">
    <property type="entry name" value="Alkaline_phosphatase_core_sf"/>
</dbReference>